<evidence type="ECO:0000313" key="2">
    <source>
        <dbReference type="EMBL" id="RLZ12049.1"/>
    </source>
</evidence>
<dbReference type="PANTHER" id="PTHR43750:SF2">
    <property type="entry name" value="UDP-GLUCOSE 6-DEHYDROGENASE"/>
    <property type="match status" value="1"/>
</dbReference>
<keyword evidence="3" id="KW-1185">Reference proteome</keyword>
<proteinExistence type="predicted"/>
<feature type="domain" description="UDP-glucose/GDP-mannose dehydrogenase N-terminal" evidence="1">
    <location>
        <begin position="1"/>
        <end position="41"/>
    </location>
</feature>
<dbReference type="GO" id="GO:0016616">
    <property type="term" value="F:oxidoreductase activity, acting on the CH-OH group of donors, NAD or NADP as acceptor"/>
    <property type="evidence" value="ECO:0007669"/>
    <property type="project" value="InterPro"/>
</dbReference>
<sequence>MKITIVGTGYVGLSNAMLLAQNHEVVALDIVPEKVEMLNNHIS</sequence>
<reference evidence="2 3" key="1">
    <citation type="submission" date="2018-10" db="EMBL/GenBank/DDBJ databases">
        <authorList>
            <person name="Chen X."/>
        </authorList>
    </citation>
    <scope>NUCLEOTIDE SEQUENCE [LARGE SCALE GENOMIC DNA]</scope>
    <source>
        <strain evidence="2 3">YIM 102668</strain>
    </source>
</reference>
<name>A0A3L9MN18_9FLAO</name>
<dbReference type="InterPro" id="IPR036291">
    <property type="entry name" value="NAD(P)-bd_dom_sf"/>
</dbReference>
<evidence type="ECO:0000313" key="3">
    <source>
        <dbReference type="Proteomes" id="UP000275348"/>
    </source>
</evidence>
<evidence type="ECO:0000259" key="1">
    <source>
        <dbReference type="Pfam" id="PF03721"/>
    </source>
</evidence>
<dbReference type="Pfam" id="PF03721">
    <property type="entry name" value="UDPG_MGDP_dh_N"/>
    <property type="match status" value="1"/>
</dbReference>
<dbReference type="InterPro" id="IPR001732">
    <property type="entry name" value="UDP-Glc/GDP-Man_DH_N"/>
</dbReference>
<dbReference type="AlphaFoldDB" id="A0A3L9MN18"/>
<dbReference type="SUPFAM" id="SSF51735">
    <property type="entry name" value="NAD(P)-binding Rossmann-fold domains"/>
    <property type="match status" value="1"/>
</dbReference>
<dbReference type="Gene3D" id="3.40.50.720">
    <property type="entry name" value="NAD(P)-binding Rossmann-like Domain"/>
    <property type="match status" value="1"/>
</dbReference>
<dbReference type="GO" id="GO:0051287">
    <property type="term" value="F:NAD binding"/>
    <property type="evidence" value="ECO:0007669"/>
    <property type="project" value="InterPro"/>
</dbReference>
<comment type="caution">
    <text evidence="2">The sequence shown here is derived from an EMBL/GenBank/DDBJ whole genome shotgun (WGS) entry which is preliminary data.</text>
</comment>
<dbReference type="EMBL" id="RDOJ01000003">
    <property type="protein sequence ID" value="RLZ12049.1"/>
    <property type="molecule type" value="Genomic_DNA"/>
</dbReference>
<gene>
    <name evidence="2" type="ORF">EAH69_02575</name>
</gene>
<feature type="non-terminal residue" evidence="2">
    <location>
        <position position="43"/>
    </location>
</feature>
<protein>
    <submittedName>
        <fullName evidence="2">UDP-glucose 6-dehydrogenase</fullName>
    </submittedName>
</protein>
<organism evidence="2 3">
    <name type="scientific">Faecalibacter macacae</name>
    <dbReference type="NCBI Taxonomy" id="1859289"/>
    <lineage>
        <taxon>Bacteria</taxon>
        <taxon>Pseudomonadati</taxon>
        <taxon>Bacteroidota</taxon>
        <taxon>Flavobacteriia</taxon>
        <taxon>Flavobacteriales</taxon>
        <taxon>Weeksellaceae</taxon>
        <taxon>Faecalibacter</taxon>
    </lineage>
</organism>
<dbReference type="PANTHER" id="PTHR43750">
    <property type="entry name" value="UDP-GLUCOSE 6-DEHYDROGENASE TUAD"/>
    <property type="match status" value="1"/>
</dbReference>
<accession>A0A3L9MN18</accession>
<dbReference type="Proteomes" id="UP000275348">
    <property type="component" value="Unassembled WGS sequence"/>
</dbReference>